<feature type="domain" description="AMP-dependent synthetase/ligase" evidence="3">
    <location>
        <begin position="10"/>
        <end position="351"/>
    </location>
</feature>
<evidence type="ECO:0000259" key="3">
    <source>
        <dbReference type="Pfam" id="PF00501"/>
    </source>
</evidence>
<dbReference type="Gene3D" id="3.30.300.30">
    <property type="match status" value="1"/>
</dbReference>
<dbReference type="PROSITE" id="PS00455">
    <property type="entry name" value="AMP_BINDING"/>
    <property type="match status" value="1"/>
</dbReference>
<protein>
    <submittedName>
        <fullName evidence="5">AMP-binding protein</fullName>
    </submittedName>
</protein>
<dbReference type="RefSeq" id="WP_245030283.1">
    <property type="nucleotide sequence ID" value="NZ_CP095075.1"/>
</dbReference>
<proteinExistence type="inferred from homology"/>
<dbReference type="Proteomes" id="UP000830326">
    <property type="component" value="Chromosome"/>
</dbReference>
<dbReference type="InterPro" id="IPR020845">
    <property type="entry name" value="AMP-binding_CS"/>
</dbReference>
<sequence>MAFIGTCIKEIAEQSPKRIAIETRNNRITYQEFYHSVLLLQRKLSRLLPEGKGKKIGFLLPNEPKWLELFIAISSSGGIAIPFDPKWSPFQLNDVIKDSQPDLVIYDDAFADRFRNTTFVQTWTIDALDLLFTSEQSRNLFLDQDPFYIGYTSGTTGQPKGFIRSHASWADCFSLGRQVFSLDKEDQILCPGPLVHSHFLYAAVQCLHLGATLHLCSTFSEREVWEVLQKKDITVMYIVPTMFEALNKKGDGKISQHLKTLISSGAKWAAASKQSASQVFPHASIYEFYGASELSFISFREVNDGDLPEGSIGQPFPQVKILILSDDGRLVSQGEVGNLFVSSPWVFDGYLNRPEETADVFNGKWATVGDLAFVDEKGHIILKGRKKSMIISGGLNIYPEEVEQVIRDHPAIDEAVVKGVEDDYWGEKVIAFVTRTEGEPLFIDDVKGHLTKLLPKYKCPKEWIELNEFPYTSSGKIARKELLMPVRRD</sequence>
<dbReference type="Gene3D" id="3.40.50.12780">
    <property type="entry name" value="N-terminal domain of ligase-like"/>
    <property type="match status" value="1"/>
</dbReference>
<dbReference type="Pfam" id="PF00501">
    <property type="entry name" value="AMP-binding"/>
    <property type="match status" value="1"/>
</dbReference>
<dbReference type="PANTHER" id="PTHR43201:SF5">
    <property type="entry name" value="MEDIUM-CHAIN ACYL-COA LIGASE ACSF2, MITOCHONDRIAL"/>
    <property type="match status" value="1"/>
</dbReference>
<keyword evidence="6" id="KW-1185">Reference proteome</keyword>
<dbReference type="Pfam" id="PF13193">
    <property type="entry name" value="AMP-binding_C"/>
    <property type="match status" value="1"/>
</dbReference>
<evidence type="ECO:0000256" key="1">
    <source>
        <dbReference type="ARBA" id="ARBA00006432"/>
    </source>
</evidence>
<evidence type="ECO:0000313" key="6">
    <source>
        <dbReference type="Proteomes" id="UP000830326"/>
    </source>
</evidence>
<dbReference type="InterPro" id="IPR000873">
    <property type="entry name" value="AMP-dep_synth/lig_dom"/>
</dbReference>
<dbReference type="EMBL" id="CP095075">
    <property type="protein sequence ID" value="UOR10864.1"/>
    <property type="molecule type" value="Genomic_DNA"/>
</dbReference>
<dbReference type="SUPFAM" id="SSF56801">
    <property type="entry name" value="Acetyl-CoA synthetase-like"/>
    <property type="match status" value="1"/>
</dbReference>
<dbReference type="InterPro" id="IPR045851">
    <property type="entry name" value="AMP-bd_C_sf"/>
</dbReference>
<gene>
    <name evidence="5" type="ORF">MUO15_14770</name>
</gene>
<evidence type="ECO:0000313" key="5">
    <source>
        <dbReference type="EMBL" id="UOR10864.1"/>
    </source>
</evidence>
<organism evidence="5 6">
    <name type="scientific">Halobacillus amylolyticus</name>
    <dbReference type="NCBI Taxonomy" id="2932259"/>
    <lineage>
        <taxon>Bacteria</taxon>
        <taxon>Bacillati</taxon>
        <taxon>Bacillota</taxon>
        <taxon>Bacilli</taxon>
        <taxon>Bacillales</taxon>
        <taxon>Bacillaceae</taxon>
        <taxon>Halobacillus</taxon>
    </lineage>
</organism>
<reference evidence="5" key="1">
    <citation type="submission" date="2022-04" db="EMBL/GenBank/DDBJ databases">
        <title>Halobacillus sp. isolated from saltern.</title>
        <authorList>
            <person name="Won M."/>
            <person name="Lee C.-M."/>
            <person name="Woen H.-Y."/>
            <person name="Kwon S.-W."/>
        </authorList>
    </citation>
    <scope>NUCLEOTIDE SEQUENCE</scope>
    <source>
        <strain evidence="5">SSHM10-5</strain>
    </source>
</reference>
<keyword evidence="2" id="KW-0436">Ligase</keyword>
<dbReference type="PANTHER" id="PTHR43201">
    <property type="entry name" value="ACYL-COA SYNTHETASE"/>
    <property type="match status" value="1"/>
</dbReference>
<comment type="similarity">
    <text evidence="1">Belongs to the ATP-dependent AMP-binding enzyme family.</text>
</comment>
<evidence type="ECO:0000256" key="2">
    <source>
        <dbReference type="ARBA" id="ARBA00022598"/>
    </source>
</evidence>
<evidence type="ECO:0000259" key="4">
    <source>
        <dbReference type="Pfam" id="PF13193"/>
    </source>
</evidence>
<dbReference type="InterPro" id="IPR025110">
    <property type="entry name" value="AMP-bd_C"/>
</dbReference>
<feature type="domain" description="AMP-binding enzyme C-terminal" evidence="4">
    <location>
        <begin position="401"/>
        <end position="476"/>
    </location>
</feature>
<name>A0ABY4H8D4_9BACI</name>
<dbReference type="InterPro" id="IPR042099">
    <property type="entry name" value="ANL_N_sf"/>
</dbReference>
<accession>A0ABY4H8D4</accession>